<organism evidence="3">
    <name type="scientific">Zeugodacus cucurbitae</name>
    <name type="common">Melon fruit fly</name>
    <name type="synonym">Bactrocera cucurbitae</name>
    <dbReference type="NCBI Taxonomy" id="28588"/>
    <lineage>
        <taxon>Eukaryota</taxon>
        <taxon>Metazoa</taxon>
        <taxon>Ecdysozoa</taxon>
        <taxon>Arthropoda</taxon>
        <taxon>Hexapoda</taxon>
        <taxon>Insecta</taxon>
        <taxon>Pterygota</taxon>
        <taxon>Neoptera</taxon>
        <taxon>Endopterygota</taxon>
        <taxon>Diptera</taxon>
        <taxon>Brachycera</taxon>
        <taxon>Muscomorpha</taxon>
        <taxon>Tephritoidea</taxon>
        <taxon>Tephritidae</taxon>
        <taxon>Zeugodacus</taxon>
        <taxon>Zeugodacus</taxon>
    </lineage>
</organism>
<name>A0A0A1WV53_ZEUCU</name>
<feature type="signal peptide" evidence="2">
    <location>
        <begin position="1"/>
        <end position="37"/>
    </location>
</feature>
<dbReference type="EMBL" id="GBXI01011902">
    <property type="protein sequence ID" value="JAD02390.1"/>
    <property type="molecule type" value="Transcribed_RNA"/>
</dbReference>
<reference evidence="3" key="2">
    <citation type="journal article" date="2015" name="Gigascience">
        <title>Reconstructing a comprehensive transcriptome assembly of a white-pupal translocated strain of the pest fruit fly Bactrocera cucurbitae.</title>
        <authorList>
            <person name="Sim S.B."/>
            <person name="Calla B."/>
            <person name="Hall B."/>
            <person name="DeRego T."/>
            <person name="Geib S.M."/>
        </authorList>
    </citation>
    <scope>NUCLEOTIDE SEQUENCE</scope>
</reference>
<feature type="compositionally biased region" description="Low complexity" evidence="1">
    <location>
        <begin position="144"/>
        <end position="153"/>
    </location>
</feature>
<feature type="region of interest" description="Disordered" evidence="1">
    <location>
        <begin position="138"/>
        <end position="157"/>
    </location>
</feature>
<protein>
    <submittedName>
        <fullName evidence="3">Allatostatins MIP</fullName>
    </submittedName>
</protein>
<dbReference type="AlphaFoldDB" id="A0A0A1WV53"/>
<dbReference type="CTD" id="4284"/>
<gene>
    <name evidence="3" type="primary">Mip</name>
    <name evidence="3" type="ORF">g.13720</name>
</gene>
<evidence type="ECO:0000256" key="1">
    <source>
        <dbReference type="SAM" id="MobiDB-lite"/>
    </source>
</evidence>
<sequence length="220" mass="25100">MQHSNSERQSRCKLLTTMCHVLLMVAIVNVKLSAVFGEEAVTGIALPAVNEDKRNWQALQGPWGKRAHYAGPTLPELNEQEQDDERLVPLLISNGERDEPFLKFSMMYLTNAGTLDRLLNDRQDEQSGLRMSDDLVSSMEDNEGYGNNNDDNNTPLSEKRAWNKMNAAWGKRRNAPTWNKFRGAWGKREPGWNNLKGMWGKRSSKDWMKLHGGWGKRALN</sequence>
<dbReference type="GeneID" id="105211273"/>
<reference evidence="3" key="1">
    <citation type="submission" date="2014-11" db="EMBL/GenBank/DDBJ databases">
        <authorList>
            <person name="Geib S."/>
        </authorList>
    </citation>
    <scope>NUCLEOTIDE SEQUENCE</scope>
</reference>
<dbReference type="OrthoDB" id="6090360at2759"/>
<feature type="chain" id="PRO_5001994157" evidence="2">
    <location>
        <begin position="38"/>
        <end position="220"/>
    </location>
</feature>
<accession>A0A0A1WV53</accession>
<proteinExistence type="predicted"/>
<evidence type="ECO:0000313" key="3">
    <source>
        <dbReference type="EMBL" id="JAD02390.1"/>
    </source>
</evidence>
<keyword evidence="2" id="KW-0732">Signal</keyword>
<evidence type="ECO:0000256" key="2">
    <source>
        <dbReference type="SAM" id="SignalP"/>
    </source>
</evidence>